<reference evidence="7 8" key="1">
    <citation type="submission" date="2014-04" db="EMBL/GenBank/DDBJ databases">
        <authorList>
            <consortium name="International Citrus Genome Consortium"/>
            <person name="Gmitter F."/>
            <person name="Chen C."/>
            <person name="Farmerie W."/>
            <person name="Harkins T."/>
            <person name="Desany B."/>
            <person name="Mohiuddin M."/>
            <person name="Kodira C."/>
            <person name="Borodovsky M."/>
            <person name="Lomsadze A."/>
            <person name="Burns P."/>
            <person name="Jenkins J."/>
            <person name="Prochnik S."/>
            <person name="Shu S."/>
            <person name="Chapman J."/>
            <person name="Pitluck S."/>
            <person name="Schmutz J."/>
            <person name="Rokhsar D."/>
        </authorList>
    </citation>
    <scope>NUCLEOTIDE SEQUENCE</scope>
</reference>
<evidence type="ECO:0000313" key="8">
    <source>
        <dbReference type="Proteomes" id="UP000027120"/>
    </source>
</evidence>
<dbReference type="SMR" id="A0A067DMU7"/>
<name>A0A067DMU7_CITSI</name>
<dbReference type="InterPro" id="IPR003441">
    <property type="entry name" value="NAC-dom"/>
</dbReference>
<keyword evidence="2" id="KW-0238">DNA-binding</keyword>
<keyword evidence="8" id="KW-1185">Reference proteome</keyword>
<evidence type="ECO:0000256" key="5">
    <source>
        <dbReference type="SAM" id="MobiDB-lite"/>
    </source>
</evidence>
<dbReference type="Proteomes" id="UP000027120">
    <property type="component" value="Unassembled WGS sequence"/>
</dbReference>
<dbReference type="PROSITE" id="PS51005">
    <property type="entry name" value="NAC"/>
    <property type="match status" value="1"/>
</dbReference>
<keyword evidence="1" id="KW-0805">Transcription regulation</keyword>
<gene>
    <name evidence="7" type="ORF">CISIN_1g047398mg</name>
</gene>
<accession>A0A067DMU7</accession>
<dbReference type="GO" id="GO:0003677">
    <property type="term" value="F:DNA binding"/>
    <property type="evidence" value="ECO:0007669"/>
    <property type="project" value="UniProtKB-KW"/>
</dbReference>
<dbReference type="GO" id="GO:0006355">
    <property type="term" value="P:regulation of DNA-templated transcription"/>
    <property type="evidence" value="ECO:0007669"/>
    <property type="project" value="InterPro"/>
</dbReference>
<feature type="compositionally biased region" description="Low complexity" evidence="5">
    <location>
        <begin position="207"/>
        <end position="228"/>
    </location>
</feature>
<dbReference type="AlphaFoldDB" id="A0A067DMU7"/>
<evidence type="ECO:0000256" key="1">
    <source>
        <dbReference type="ARBA" id="ARBA00023015"/>
    </source>
</evidence>
<evidence type="ECO:0000256" key="3">
    <source>
        <dbReference type="ARBA" id="ARBA00023163"/>
    </source>
</evidence>
<dbReference type="SUPFAM" id="SSF101941">
    <property type="entry name" value="NAC domain"/>
    <property type="match status" value="1"/>
</dbReference>
<dbReference type="PANTHER" id="PTHR31744">
    <property type="entry name" value="PROTEIN CUP-SHAPED COTYLEDON 2-RELATED"/>
    <property type="match status" value="1"/>
</dbReference>
<dbReference type="PANTHER" id="PTHR31744:SF93">
    <property type="entry name" value="NAC DOMAIN-CONTAINING PROTEIN"/>
    <property type="match status" value="1"/>
</dbReference>
<proteinExistence type="predicted"/>
<protein>
    <recommendedName>
        <fullName evidence="6">NAC domain-containing protein</fullName>
    </recommendedName>
</protein>
<evidence type="ECO:0000256" key="2">
    <source>
        <dbReference type="ARBA" id="ARBA00023125"/>
    </source>
</evidence>
<sequence>MDNFQFVRDGVTRLPPGFRFQPTDDELVFQYLKCKVFSSPLPAPIIPHINIYKYDPWDLPGNLEQERYFFSNNEAKYPNGNRINRATASGYWKATGLDKQILSSSRINQMLMGMKKTLVFYRGKAPHESRTDWIMHEYRLVTAATNQPSSRNYSKEMENWVICKIFMKKRTRKDDANDGTNGVELPDQPQPRFYDFMMRDRIGSCAATSSCSSTSSYRGISGISSNGSEYDDDGESSSGKNINFLN</sequence>
<evidence type="ECO:0000259" key="6">
    <source>
        <dbReference type="PROSITE" id="PS51005"/>
    </source>
</evidence>
<evidence type="ECO:0000256" key="4">
    <source>
        <dbReference type="ARBA" id="ARBA00023242"/>
    </source>
</evidence>
<dbReference type="InterPro" id="IPR036093">
    <property type="entry name" value="NAC_dom_sf"/>
</dbReference>
<dbReference type="PaxDb" id="2711-XP_006485134.1"/>
<keyword evidence="4" id="KW-0539">Nucleus</keyword>
<feature type="region of interest" description="Disordered" evidence="5">
    <location>
        <begin position="207"/>
        <end position="246"/>
    </location>
</feature>
<dbReference type="Gene3D" id="2.170.150.80">
    <property type="entry name" value="NAC domain"/>
    <property type="match status" value="1"/>
</dbReference>
<dbReference type="eggNOG" id="ENOG502SJ1K">
    <property type="taxonomic scope" value="Eukaryota"/>
</dbReference>
<evidence type="ECO:0000313" key="7">
    <source>
        <dbReference type="EMBL" id="KDO42905.1"/>
    </source>
</evidence>
<keyword evidence="3" id="KW-0804">Transcription</keyword>
<organism evidence="7 8">
    <name type="scientific">Citrus sinensis</name>
    <name type="common">Sweet orange</name>
    <name type="synonym">Citrus aurantium var. sinensis</name>
    <dbReference type="NCBI Taxonomy" id="2711"/>
    <lineage>
        <taxon>Eukaryota</taxon>
        <taxon>Viridiplantae</taxon>
        <taxon>Streptophyta</taxon>
        <taxon>Embryophyta</taxon>
        <taxon>Tracheophyta</taxon>
        <taxon>Spermatophyta</taxon>
        <taxon>Magnoliopsida</taxon>
        <taxon>eudicotyledons</taxon>
        <taxon>Gunneridae</taxon>
        <taxon>Pentapetalae</taxon>
        <taxon>rosids</taxon>
        <taxon>malvids</taxon>
        <taxon>Sapindales</taxon>
        <taxon>Rutaceae</taxon>
        <taxon>Aurantioideae</taxon>
        <taxon>Citrus</taxon>
    </lineage>
</organism>
<dbReference type="Pfam" id="PF02365">
    <property type="entry name" value="NAM"/>
    <property type="match status" value="1"/>
</dbReference>
<dbReference type="STRING" id="2711.A0A067DMU7"/>
<feature type="domain" description="NAC" evidence="6">
    <location>
        <begin position="14"/>
        <end position="168"/>
    </location>
</feature>
<dbReference type="EMBL" id="KK785423">
    <property type="protein sequence ID" value="KDO42905.1"/>
    <property type="molecule type" value="Genomic_DNA"/>
</dbReference>